<feature type="non-terminal residue" evidence="2">
    <location>
        <position position="113"/>
    </location>
</feature>
<proteinExistence type="predicted"/>
<name>A0ABN9RZ48_9DINO</name>
<protein>
    <submittedName>
        <fullName evidence="2">Uncharacterized protein</fullName>
    </submittedName>
</protein>
<feature type="compositionally biased region" description="Basic residues" evidence="1">
    <location>
        <begin position="104"/>
        <end position="113"/>
    </location>
</feature>
<evidence type="ECO:0000313" key="2">
    <source>
        <dbReference type="EMBL" id="CAK0824499.1"/>
    </source>
</evidence>
<gene>
    <name evidence="2" type="ORF">PCOR1329_LOCUS24890</name>
</gene>
<dbReference type="Proteomes" id="UP001189429">
    <property type="component" value="Unassembled WGS sequence"/>
</dbReference>
<accession>A0ABN9RZ48</accession>
<evidence type="ECO:0000256" key="1">
    <source>
        <dbReference type="SAM" id="MobiDB-lite"/>
    </source>
</evidence>
<feature type="compositionally biased region" description="Basic residues" evidence="1">
    <location>
        <begin position="80"/>
        <end position="97"/>
    </location>
</feature>
<comment type="caution">
    <text evidence="2">The sequence shown here is derived from an EMBL/GenBank/DDBJ whole genome shotgun (WGS) entry which is preliminary data.</text>
</comment>
<dbReference type="EMBL" id="CAUYUJ010008631">
    <property type="protein sequence ID" value="CAK0824499.1"/>
    <property type="molecule type" value="Genomic_DNA"/>
</dbReference>
<sequence>AGLRLPRPLPPVLEGVAVSRARACSARPGAQARARAAAAAVCASPRASQGVGRLDFFEPLGQRERSVACGCGSRPAGGFARRRVRPRGRPARQRRPPPRAAGGRPRRSRGSSE</sequence>
<feature type="non-terminal residue" evidence="2">
    <location>
        <position position="1"/>
    </location>
</feature>
<reference evidence="2" key="1">
    <citation type="submission" date="2023-10" db="EMBL/GenBank/DDBJ databases">
        <authorList>
            <person name="Chen Y."/>
            <person name="Shah S."/>
            <person name="Dougan E. K."/>
            <person name="Thang M."/>
            <person name="Chan C."/>
        </authorList>
    </citation>
    <scope>NUCLEOTIDE SEQUENCE [LARGE SCALE GENOMIC DNA]</scope>
</reference>
<evidence type="ECO:0000313" key="3">
    <source>
        <dbReference type="Proteomes" id="UP001189429"/>
    </source>
</evidence>
<organism evidence="2 3">
    <name type="scientific">Prorocentrum cordatum</name>
    <dbReference type="NCBI Taxonomy" id="2364126"/>
    <lineage>
        <taxon>Eukaryota</taxon>
        <taxon>Sar</taxon>
        <taxon>Alveolata</taxon>
        <taxon>Dinophyceae</taxon>
        <taxon>Prorocentrales</taxon>
        <taxon>Prorocentraceae</taxon>
        <taxon>Prorocentrum</taxon>
    </lineage>
</organism>
<feature type="region of interest" description="Disordered" evidence="1">
    <location>
        <begin position="71"/>
        <end position="113"/>
    </location>
</feature>
<keyword evidence="3" id="KW-1185">Reference proteome</keyword>